<keyword evidence="8" id="KW-1185">Reference proteome</keyword>
<comment type="subcellular location">
    <subcellularLocation>
        <location evidence="1 6">Secreted</location>
    </subcellularLocation>
</comment>
<dbReference type="Proteomes" id="UP001177140">
    <property type="component" value="Unassembled WGS sequence"/>
</dbReference>
<dbReference type="EMBL" id="JAJJMA010271982">
    <property type="protein sequence ID" value="MCL7045638.1"/>
    <property type="molecule type" value="Genomic_DNA"/>
</dbReference>
<dbReference type="GO" id="GO:0005576">
    <property type="term" value="C:extracellular region"/>
    <property type="evidence" value="ECO:0007669"/>
    <property type="project" value="UniProtKB-SubCell"/>
</dbReference>
<reference evidence="7" key="1">
    <citation type="submission" date="2022-03" db="EMBL/GenBank/DDBJ databases">
        <title>A functionally conserved STORR gene fusion in Papaver species that diverged 16.8 million years ago.</title>
        <authorList>
            <person name="Catania T."/>
        </authorList>
    </citation>
    <scope>NUCLEOTIDE SEQUENCE</scope>
    <source>
        <strain evidence="7">S-191538</strain>
    </source>
</reference>
<comment type="caution">
    <text evidence="7">The sequence shown here is derived from an EMBL/GenBank/DDBJ whole genome shotgun (WGS) entry which is preliminary data.</text>
</comment>
<comment type="function">
    <text evidence="6">Controls stomatal patterning.</text>
</comment>
<proteinExistence type="inferred from homology"/>
<evidence type="ECO:0000256" key="1">
    <source>
        <dbReference type="ARBA" id="ARBA00004613"/>
    </source>
</evidence>
<evidence type="ECO:0000313" key="8">
    <source>
        <dbReference type="Proteomes" id="UP001177140"/>
    </source>
</evidence>
<sequence length="137" mass="15356">MFFLYQYFYNRLFRLMASSPSECNRLCTVCVAVLIFSLSVLPFKLDGLANSSSGEAEPEARKLMILGSRPPQCANKCFSCRPCNAALVISPHNRETKGVRTNLLASSPVSLVTKQDDDGSYYLLLWKCRCGNKIYQP</sequence>
<organism evidence="7 8">
    <name type="scientific">Papaver nudicaule</name>
    <name type="common">Iceland poppy</name>
    <dbReference type="NCBI Taxonomy" id="74823"/>
    <lineage>
        <taxon>Eukaryota</taxon>
        <taxon>Viridiplantae</taxon>
        <taxon>Streptophyta</taxon>
        <taxon>Embryophyta</taxon>
        <taxon>Tracheophyta</taxon>
        <taxon>Spermatophyta</taxon>
        <taxon>Magnoliopsida</taxon>
        <taxon>Ranunculales</taxon>
        <taxon>Papaveraceae</taxon>
        <taxon>Papaveroideae</taxon>
        <taxon>Papaver</taxon>
    </lineage>
</organism>
<evidence type="ECO:0000256" key="6">
    <source>
        <dbReference type="RuleBase" id="RU367102"/>
    </source>
</evidence>
<evidence type="ECO:0000256" key="2">
    <source>
        <dbReference type="ARBA" id="ARBA00008127"/>
    </source>
</evidence>
<evidence type="ECO:0000313" key="7">
    <source>
        <dbReference type="EMBL" id="MCL7045638.1"/>
    </source>
</evidence>
<evidence type="ECO:0000256" key="5">
    <source>
        <dbReference type="ARBA" id="ARBA00023157"/>
    </source>
</evidence>
<dbReference type="GO" id="GO:0010052">
    <property type="term" value="P:guard cell differentiation"/>
    <property type="evidence" value="ECO:0007669"/>
    <property type="project" value="UniProtKB-UniRule"/>
</dbReference>
<keyword evidence="5" id="KW-1015">Disulfide bond</keyword>
<keyword evidence="4" id="KW-0732">Signal</keyword>
<keyword evidence="3 6" id="KW-0964">Secreted</keyword>
<name>A0AA41VR16_PAPNU</name>
<dbReference type="Pfam" id="PF17181">
    <property type="entry name" value="EPF"/>
    <property type="match status" value="1"/>
</dbReference>
<evidence type="ECO:0000256" key="3">
    <source>
        <dbReference type="ARBA" id="ARBA00022525"/>
    </source>
</evidence>
<accession>A0AA41VR16</accession>
<gene>
    <name evidence="7" type="ORF">MKW94_011464</name>
</gene>
<protein>
    <recommendedName>
        <fullName evidence="6">Epidermal patterning factor-like protein</fullName>
    </recommendedName>
</protein>
<keyword evidence="6" id="KW-0217">Developmental protein</keyword>
<evidence type="ECO:0000256" key="4">
    <source>
        <dbReference type="ARBA" id="ARBA00022729"/>
    </source>
</evidence>
<dbReference type="PANTHER" id="PTHR33109:SF60">
    <property type="entry name" value="EPIDERMAL PATTERNING FACTOR-LIKE PROTEIN 8"/>
    <property type="match status" value="1"/>
</dbReference>
<dbReference type="AlphaFoldDB" id="A0AA41VR16"/>
<comment type="similarity">
    <text evidence="2 6">Belongs to the plant cysteine rich small secretory peptide family. Epidermal patterning factor subfamily.</text>
</comment>
<dbReference type="InterPro" id="IPR039455">
    <property type="entry name" value="EPFL"/>
</dbReference>
<dbReference type="PANTHER" id="PTHR33109">
    <property type="entry name" value="EPIDERMAL PATTERNING FACTOR-LIKE PROTEIN 4"/>
    <property type="match status" value="1"/>
</dbReference>